<proteinExistence type="inferred from homology"/>
<keyword evidence="4 8" id="KW-0812">Transmembrane</keyword>
<dbReference type="InterPro" id="IPR000298">
    <property type="entry name" value="Cyt_c_oxidase-like_su3"/>
</dbReference>
<feature type="transmembrane region" description="Helical" evidence="9">
    <location>
        <begin position="16"/>
        <end position="35"/>
    </location>
</feature>
<keyword evidence="5" id="KW-1278">Translocase</keyword>
<dbReference type="InterPro" id="IPR033945">
    <property type="entry name" value="Cyt_c_oxase_su3_dom"/>
</dbReference>
<keyword evidence="6 9" id="KW-1133">Transmembrane helix</keyword>
<dbReference type="GO" id="GO:0016020">
    <property type="term" value="C:membrane"/>
    <property type="evidence" value="ECO:0007669"/>
    <property type="project" value="UniProtKB-SubCell"/>
</dbReference>
<comment type="function">
    <text evidence="8">Component of the cytochrome c oxidase, the last enzyme in the mitochondrial electron transport chain which drives oxidative phosphorylation. The respiratory chain contains 3 multisubunit complexes succinate dehydrogenase (complex II, CII), ubiquinol-cytochrome c oxidoreductase (cytochrome b-c1 complex, complex III, CIII) and cytochrome c oxidase (complex IV, CIV), that cooperate to transfer electrons derived from NADH and succinate to molecular oxygen, creating an electrochemical gradient over the inner membrane that drives transmembrane transport and the ATP synthase. Cytochrome c oxidase is the component of the respiratory chain that catalyzes the reduction of oxygen to water. Electrons originating from reduced cytochrome c in the intermembrane space (IMS) are transferred via the dinuclear copper A center (CU(A)) of subunit 2 and heme A of subunit 1 to the active site in subunit 1, a binuclear center (BNC) formed by heme A3 and copper B (CU(B)). The BNC reduces molecular oxygen to 2 water molecules using 4 electrons from cytochrome c in the IMS and 4 protons from the mitochondrial matrix.</text>
</comment>
<comment type="subcellular location">
    <subcellularLocation>
        <location evidence="1">Membrane</location>
        <topology evidence="1">Multi-pass membrane protein</topology>
    </subcellularLocation>
</comment>
<dbReference type="Pfam" id="PF00510">
    <property type="entry name" value="COX3"/>
    <property type="match status" value="1"/>
</dbReference>
<evidence type="ECO:0000313" key="11">
    <source>
        <dbReference type="EMBL" id="QPN54212.1"/>
    </source>
</evidence>
<dbReference type="InterPro" id="IPR035973">
    <property type="entry name" value="Cyt_c_oxidase_su3-like_sf"/>
</dbReference>
<accession>A0A7T1M8D0</accession>
<dbReference type="PROSITE" id="PS50253">
    <property type="entry name" value="COX3"/>
    <property type="match status" value="1"/>
</dbReference>
<organism evidence="11">
    <name type="scientific">Heterodoxus spiniger</name>
    <dbReference type="NCBI Taxonomy" id="762516"/>
    <lineage>
        <taxon>Eukaryota</taxon>
        <taxon>Metazoa</taxon>
        <taxon>Ecdysozoa</taxon>
        <taxon>Arthropoda</taxon>
        <taxon>Hexapoda</taxon>
        <taxon>Insecta</taxon>
        <taxon>Pterygota</taxon>
        <taxon>Neoptera</taxon>
        <taxon>Paraneoptera</taxon>
        <taxon>Psocodea</taxon>
        <taxon>Troctomorpha</taxon>
        <taxon>Phthiraptera</taxon>
        <taxon>Amblycera</taxon>
        <taxon>Boopidae</taxon>
        <taxon>Heterodoxus</taxon>
    </lineage>
</organism>
<sequence length="263" mass="31121">MFKNGFFLFHIVDESPWPLFLSFSVFLNMLMALVYLKFHVLIYMLLSNVLSILIFYMWMRDMISESTMQGMHTLKVQNGIKMGMVLFITSEVMFFFSFFWSLGYYMVSHEYILSNWPLLGVMSLNPSTVPLLGTMILLSSGVTVTWCHYELMMKEGNFETMKNSLLITVVLGMVFTSLQMWEYYMSTFTMSDGVYGSLFYMMTGFHGFHVIVGTIFLFIIYLRMKNFHFSSHHHLGFQAAAWYWHFVDVVWIFLYIMLYWGSW</sequence>
<evidence type="ECO:0000256" key="2">
    <source>
        <dbReference type="ARBA" id="ARBA00010581"/>
    </source>
</evidence>
<feature type="transmembrane region" description="Helical" evidence="9">
    <location>
        <begin position="242"/>
        <end position="261"/>
    </location>
</feature>
<dbReference type="Gene3D" id="1.10.287.70">
    <property type="match status" value="1"/>
</dbReference>
<dbReference type="Gene3D" id="1.20.120.80">
    <property type="entry name" value="Cytochrome c oxidase, subunit III, four-helix bundle"/>
    <property type="match status" value="1"/>
</dbReference>
<dbReference type="EMBL" id="MW199168">
    <property type="protein sequence ID" value="QPN54212.1"/>
    <property type="molecule type" value="Genomic_DNA"/>
</dbReference>
<keyword evidence="8 11" id="KW-0496">Mitochondrion</keyword>
<feature type="transmembrane region" description="Helical" evidence="9">
    <location>
        <begin position="127"/>
        <end position="149"/>
    </location>
</feature>
<evidence type="ECO:0000256" key="7">
    <source>
        <dbReference type="ARBA" id="ARBA00023136"/>
    </source>
</evidence>
<dbReference type="AlphaFoldDB" id="A0A7T1M8D0"/>
<evidence type="ECO:0000256" key="6">
    <source>
        <dbReference type="ARBA" id="ARBA00022989"/>
    </source>
</evidence>
<name>A0A7T1M8D0_9NEOP</name>
<gene>
    <name evidence="11" type="primary">cox3</name>
</gene>
<feature type="domain" description="Heme-copper oxidase subunit III family profile" evidence="10">
    <location>
        <begin position="5"/>
        <end position="263"/>
    </location>
</feature>
<dbReference type="GO" id="GO:0005739">
    <property type="term" value="C:mitochondrion"/>
    <property type="evidence" value="ECO:0007669"/>
    <property type="project" value="TreeGrafter"/>
</dbReference>
<evidence type="ECO:0000259" key="10">
    <source>
        <dbReference type="PROSITE" id="PS50253"/>
    </source>
</evidence>
<dbReference type="InterPro" id="IPR024791">
    <property type="entry name" value="Cyt_c/ubiquinol_Oxase_su3"/>
</dbReference>
<evidence type="ECO:0000256" key="3">
    <source>
        <dbReference type="ARBA" id="ARBA00015944"/>
    </source>
</evidence>
<evidence type="ECO:0000256" key="9">
    <source>
        <dbReference type="SAM" id="Phobius"/>
    </source>
</evidence>
<feature type="transmembrane region" description="Helical" evidence="9">
    <location>
        <begin position="198"/>
        <end position="222"/>
    </location>
</feature>
<dbReference type="InterPro" id="IPR013833">
    <property type="entry name" value="Cyt_c_oxidase_su3_a-hlx"/>
</dbReference>
<evidence type="ECO:0000256" key="4">
    <source>
        <dbReference type="ARBA" id="ARBA00022692"/>
    </source>
</evidence>
<dbReference type="PANTHER" id="PTHR11403">
    <property type="entry name" value="CYTOCHROME C OXIDASE SUBUNIT III"/>
    <property type="match status" value="1"/>
</dbReference>
<keyword evidence="7 9" id="KW-0472">Membrane</keyword>
<evidence type="ECO:0000256" key="1">
    <source>
        <dbReference type="ARBA" id="ARBA00004141"/>
    </source>
</evidence>
<feature type="transmembrane region" description="Helical" evidence="9">
    <location>
        <begin position="161"/>
        <end position="178"/>
    </location>
</feature>
<feature type="transmembrane region" description="Helical" evidence="9">
    <location>
        <begin position="41"/>
        <end position="59"/>
    </location>
</feature>
<evidence type="ECO:0000256" key="8">
    <source>
        <dbReference type="RuleBase" id="RU003375"/>
    </source>
</evidence>
<geneLocation type="mitochondrion" evidence="11"/>
<reference evidence="11" key="1">
    <citation type="journal article" date="2020" name="Gene">
        <title>Structure, gene order, and nucleotide composition of mitochondrial genomes in parasitic lice from Amblycera.</title>
        <authorList>
            <person name="Sweet A.D."/>
            <person name="Johnson K.P."/>
            <person name="Cao Y."/>
            <person name="de Moya R.S."/>
            <person name="Skinner R.K."/>
            <person name="Tan M."/>
            <person name="Virrueta-Herrera S."/>
            <person name="Cameron S.L."/>
        </authorList>
    </citation>
    <scope>NUCLEOTIDE SEQUENCE</scope>
    <source>
        <strain evidence="11">Htspi</strain>
    </source>
</reference>
<dbReference type="CDD" id="cd01665">
    <property type="entry name" value="Cyt_c_Oxidase_III"/>
    <property type="match status" value="1"/>
</dbReference>
<dbReference type="PANTHER" id="PTHR11403:SF7">
    <property type="entry name" value="CYTOCHROME C OXIDASE SUBUNIT 3"/>
    <property type="match status" value="1"/>
</dbReference>
<evidence type="ECO:0000256" key="5">
    <source>
        <dbReference type="ARBA" id="ARBA00022967"/>
    </source>
</evidence>
<feature type="transmembrane region" description="Helical" evidence="9">
    <location>
        <begin position="80"/>
        <end position="107"/>
    </location>
</feature>
<comment type="similarity">
    <text evidence="2 8">Belongs to the cytochrome c oxidase subunit 3 family.</text>
</comment>
<dbReference type="SUPFAM" id="SSF81452">
    <property type="entry name" value="Cytochrome c oxidase subunit III-like"/>
    <property type="match status" value="1"/>
</dbReference>
<dbReference type="GO" id="GO:0006123">
    <property type="term" value="P:mitochondrial electron transport, cytochrome c to oxygen"/>
    <property type="evidence" value="ECO:0007669"/>
    <property type="project" value="TreeGrafter"/>
</dbReference>
<dbReference type="GO" id="GO:0004129">
    <property type="term" value="F:cytochrome-c oxidase activity"/>
    <property type="evidence" value="ECO:0007669"/>
    <property type="project" value="InterPro"/>
</dbReference>
<protein>
    <recommendedName>
        <fullName evidence="3 8">Cytochrome c oxidase subunit 3</fullName>
    </recommendedName>
</protein>